<proteinExistence type="predicted"/>
<name>A0A5B0SF26_PUCGR</name>
<evidence type="ECO:0000313" key="1">
    <source>
        <dbReference type="EMBL" id="KAA1136477.1"/>
    </source>
</evidence>
<reference evidence="1 2" key="1">
    <citation type="submission" date="2019-05" db="EMBL/GenBank/DDBJ databases">
        <title>Emergence of the Ug99 lineage of the wheat stem rust pathogen through somatic hybridization.</title>
        <authorList>
            <person name="Li F."/>
            <person name="Upadhyaya N.M."/>
            <person name="Sperschneider J."/>
            <person name="Matny O."/>
            <person name="Nguyen-Phuc H."/>
            <person name="Mago R."/>
            <person name="Raley C."/>
            <person name="Miller M.E."/>
            <person name="Silverstein K.A.T."/>
            <person name="Henningsen E."/>
            <person name="Hirsch C.D."/>
            <person name="Visser B."/>
            <person name="Pretorius Z.A."/>
            <person name="Steffenson B.J."/>
            <person name="Schwessinger B."/>
            <person name="Dodds P.N."/>
            <person name="Figueroa M."/>
        </authorList>
    </citation>
    <scope>NUCLEOTIDE SEQUENCE [LARGE SCALE GENOMIC DNA]</scope>
    <source>
        <strain evidence="1 2">Ug99</strain>
    </source>
</reference>
<accession>A0A5B0SF26</accession>
<dbReference type="EMBL" id="VDEP01000035">
    <property type="protein sequence ID" value="KAA1136477.1"/>
    <property type="molecule type" value="Genomic_DNA"/>
</dbReference>
<protein>
    <submittedName>
        <fullName evidence="1">Uncharacterized protein</fullName>
    </submittedName>
</protein>
<dbReference type="AlphaFoldDB" id="A0A5B0SF26"/>
<gene>
    <name evidence="1" type="ORF">PGTUg99_033362</name>
</gene>
<dbReference type="Proteomes" id="UP000325313">
    <property type="component" value="Unassembled WGS sequence"/>
</dbReference>
<comment type="caution">
    <text evidence="1">The sequence shown here is derived from an EMBL/GenBank/DDBJ whole genome shotgun (WGS) entry which is preliminary data.</text>
</comment>
<organism evidence="1 2">
    <name type="scientific">Puccinia graminis f. sp. tritici</name>
    <dbReference type="NCBI Taxonomy" id="56615"/>
    <lineage>
        <taxon>Eukaryota</taxon>
        <taxon>Fungi</taxon>
        <taxon>Dikarya</taxon>
        <taxon>Basidiomycota</taxon>
        <taxon>Pucciniomycotina</taxon>
        <taxon>Pucciniomycetes</taxon>
        <taxon>Pucciniales</taxon>
        <taxon>Pucciniaceae</taxon>
        <taxon>Puccinia</taxon>
    </lineage>
</organism>
<sequence>MVIPKYGLVFINLKKDKCTLWNHLFMIPHSQVAWGHFGYTIVCTTTQPGESKKVGRPGGALALSCPKCAFTTTQGATGIQGHQGANVPCSMAPEAVMAPPATYPGRGIGGRQGLVTCRRRIDLQVTRPSSGRLMPCPTVKAGGINAQRPLRCPKAVPHGGMAMQSPHWHPLRGTHASALQGVFVETCQLGRLDYFLLTQTQLDQ</sequence>
<evidence type="ECO:0000313" key="2">
    <source>
        <dbReference type="Proteomes" id="UP000325313"/>
    </source>
</evidence>